<feature type="compositionally biased region" description="Basic and acidic residues" evidence="1">
    <location>
        <begin position="1"/>
        <end position="25"/>
    </location>
</feature>
<feature type="compositionally biased region" description="Polar residues" evidence="1">
    <location>
        <begin position="1382"/>
        <end position="1397"/>
    </location>
</feature>
<accession>A0A836B6M5</accession>
<protein>
    <submittedName>
        <fullName evidence="2">Uncharacterized protein</fullName>
    </submittedName>
</protein>
<evidence type="ECO:0000313" key="2">
    <source>
        <dbReference type="EMBL" id="KAG2449075.1"/>
    </source>
</evidence>
<reference evidence="2" key="1">
    <citation type="journal article" date="2020" name="bioRxiv">
        <title>Comparative genomics of Chlamydomonas.</title>
        <authorList>
            <person name="Craig R.J."/>
            <person name="Hasan A.R."/>
            <person name="Ness R.W."/>
            <person name="Keightley P.D."/>
        </authorList>
    </citation>
    <scope>NUCLEOTIDE SEQUENCE</scope>
    <source>
        <strain evidence="2">CCAP 11/173</strain>
    </source>
</reference>
<gene>
    <name evidence="2" type="ORF">HYH02_005824</name>
</gene>
<feature type="region of interest" description="Disordered" evidence="1">
    <location>
        <begin position="1376"/>
        <end position="1422"/>
    </location>
</feature>
<feature type="region of interest" description="Disordered" evidence="1">
    <location>
        <begin position="310"/>
        <end position="360"/>
    </location>
</feature>
<proteinExistence type="predicted"/>
<feature type="compositionally biased region" description="Polar residues" evidence="1">
    <location>
        <begin position="54"/>
        <end position="63"/>
    </location>
</feature>
<feature type="compositionally biased region" description="Low complexity" evidence="1">
    <location>
        <begin position="310"/>
        <end position="319"/>
    </location>
</feature>
<feature type="region of interest" description="Disordered" evidence="1">
    <location>
        <begin position="415"/>
        <end position="524"/>
    </location>
</feature>
<feature type="compositionally biased region" description="Low complexity" evidence="1">
    <location>
        <begin position="343"/>
        <end position="353"/>
    </location>
</feature>
<feature type="compositionally biased region" description="Low complexity" evidence="1">
    <location>
        <begin position="1199"/>
        <end position="1212"/>
    </location>
</feature>
<feature type="compositionally biased region" description="Low complexity" evidence="1">
    <location>
        <begin position="461"/>
        <end position="479"/>
    </location>
</feature>
<feature type="compositionally biased region" description="Low complexity" evidence="1">
    <location>
        <begin position="1438"/>
        <end position="1476"/>
    </location>
</feature>
<feature type="compositionally biased region" description="Low complexity" evidence="1">
    <location>
        <begin position="1136"/>
        <end position="1156"/>
    </location>
</feature>
<feature type="compositionally biased region" description="Pro residues" evidence="1">
    <location>
        <begin position="1157"/>
        <end position="1166"/>
    </location>
</feature>
<feature type="compositionally biased region" description="Low complexity" evidence="1">
    <location>
        <begin position="64"/>
        <end position="80"/>
    </location>
</feature>
<feature type="compositionally biased region" description="Pro residues" evidence="1">
    <location>
        <begin position="424"/>
        <end position="435"/>
    </location>
</feature>
<sequence>MEANTVEHVERDRLEPAVAEPKDEATVDPALLPFSQRIALFSSAADASSPAPSRGSQWNTPARTVTSTPGSTTTPGDTRRASTAYASYSAAPRSSLRLFDAATAAAARDAAYRFFTLRSDWQGRPTAATPTSKPAGGPACAEAATQTDLDPHEESSTSDECPELRPKPAAPTTATPGCASPDCTAQLVIRASALRGADECGAATAAAGAAAALQQAAVQQQLLSAAAALQASAADAVAADRPWLAVVRLLADYIAEQQQQQAATKEEASGKSAGSVSEDADGCAAAQAAPSAPDARLLAALLTAQAGAEREAAAGAEPEGLAEEAVRASTPSSPAADVTAGHSEQGGSESGSEVGEEADSGVAVAALQQQVAALREQMRQRALAQYDNNRMAAVALDRSLARLNHMASAIALGGGAGAAVSGPPRSPSYSPPRPAAPRGLTHAAGSPAATCASVSGSCSKPAAAAPAPAAEAEAEAPAPNQARSWFSPGRWLWGSPPPAGSHAPGSHARQRAGRGPREAQEAVEEQEQRLAALCRERDGLAQQCAALQRQCSGLIAYVAMLGGSGSGGGGGGAATAAPALDSSVTGSSSSSSSSSSLPLGPRAAGAPGAEVGRQQQRPLERAVGPAEAEVSTPAGLVSDARLWVRVTASPPRGPAAPPAHSELLLQEGAAGQQPPCVRLKFEMVDWRQQQQQQGRAAHVRVRLVVAPGPLGFGSAVMEGEEGVASAEAAAGAGAGCHTPPAAPGSPLAAPHLVIGASPHKRAAADPGAAAEWLGCVPAAGAGAGAVAAPLLQAAGGHELGVWLEEQGQDQEPWGHALQQSISLPSQLLLQRQREREQRRRALGARFPAGGADTAGAGVGTSPGGLGYNSSLVAAVQQLVRSLEDEATAASCAAPGAAAAGALPATESVIASPFATPSVPGAVGGGSGSGSGGRSGNGTASGGAEPGGSPQGPRPAPAAVSAALDSLRRALRQLLGDSCDGGDSGAGAGAGVSLMPPALCYEEGPPPPTPCGLATGAGMNPVAAAGGLVAAATEEQEQLLPPAQRSWSAPAPGDKLRAGAGAGADADDVGPHGDDERGGCCMGETLSAACTAAAASDAAAVAVAAAVLSRAQAAAAEFHRVYTIAAAANGAGDLASCGGGAAAAADGPALPRGRSSPPCSPRSPGPLDPVDSASHTGSGSGDGGGENDDEPAGPARWCARRTSGAGAGTAAPAAGGGSTGQHMILYGDGDGEWHLDTADTGCCVDSSGCAFSDHDHDGHGGHEEELDEADWDALAAAAQASGGSEPLLAAVGFLREQLQLAHLEIVALTTQLGSLSHQRAAAEVRTRTHDAALTQLALAEGEALMELAGLRQQLSAERAARARLGAQCEELQNMLLSGIPDRSPSSHFTSPTKPQQSVRVEPASAGALQQQQQQQQRQQPQSLPVDMTGQRLSLARLAPAGPLPQPQASQPGTQQQPRQQQQYQHHQHQKQQQQQQPQKHHVSRYNSVPPRRTVAAVGGSGSAAVFRFKLPVALFGRSPTKPVVLDS</sequence>
<evidence type="ECO:0000256" key="1">
    <source>
        <dbReference type="SAM" id="MobiDB-lite"/>
    </source>
</evidence>
<feature type="region of interest" description="Disordered" evidence="1">
    <location>
        <begin position="920"/>
        <end position="960"/>
    </location>
</feature>
<feature type="region of interest" description="Disordered" evidence="1">
    <location>
        <begin position="831"/>
        <end position="857"/>
    </location>
</feature>
<feature type="region of interest" description="Disordered" evidence="1">
    <location>
        <begin position="566"/>
        <end position="632"/>
    </location>
</feature>
<feature type="compositionally biased region" description="Low complexity" evidence="1">
    <location>
        <begin position="43"/>
        <end position="53"/>
    </location>
</feature>
<feature type="compositionally biased region" description="Low complexity" evidence="1">
    <location>
        <begin position="582"/>
        <end position="609"/>
    </location>
</feature>
<name>A0A836B6M5_9CHLO</name>
<feature type="region of interest" description="Disordered" evidence="1">
    <location>
        <begin position="43"/>
        <end position="80"/>
    </location>
</feature>
<organism evidence="2 3">
    <name type="scientific">Chlamydomonas schloesseri</name>
    <dbReference type="NCBI Taxonomy" id="2026947"/>
    <lineage>
        <taxon>Eukaryota</taxon>
        <taxon>Viridiplantae</taxon>
        <taxon>Chlorophyta</taxon>
        <taxon>core chlorophytes</taxon>
        <taxon>Chlorophyceae</taxon>
        <taxon>CS clade</taxon>
        <taxon>Chlamydomonadales</taxon>
        <taxon>Chlamydomonadaceae</taxon>
        <taxon>Chlamydomonas</taxon>
    </lineage>
</organism>
<comment type="caution">
    <text evidence="2">The sequence shown here is derived from an EMBL/GenBank/DDBJ whole genome shotgun (WGS) entry which is preliminary data.</text>
</comment>
<feature type="region of interest" description="Disordered" evidence="1">
    <location>
        <begin position="1438"/>
        <end position="1498"/>
    </location>
</feature>
<dbReference type="Proteomes" id="UP000613740">
    <property type="component" value="Unassembled WGS sequence"/>
</dbReference>
<evidence type="ECO:0000313" key="3">
    <source>
        <dbReference type="Proteomes" id="UP000613740"/>
    </source>
</evidence>
<feature type="region of interest" description="Disordered" evidence="1">
    <location>
        <begin position="1041"/>
        <end position="1072"/>
    </location>
</feature>
<feature type="region of interest" description="Disordered" evidence="1">
    <location>
        <begin position="1136"/>
        <end position="1217"/>
    </location>
</feature>
<feature type="region of interest" description="Disordered" evidence="1">
    <location>
        <begin position="122"/>
        <end position="177"/>
    </location>
</feature>
<keyword evidence="3" id="KW-1185">Reference proteome</keyword>
<feature type="region of interest" description="Disordered" evidence="1">
    <location>
        <begin position="1"/>
        <end position="26"/>
    </location>
</feature>
<dbReference type="EMBL" id="JAEHOD010000015">
    <property type="protein sequence ID" value="KAG2449075.1"/>
    <property type="molecule type" value="Genomic_DNA"/>
</dbReference>
<feature type="compositionally biased region" description="Gly residues" evidence="1">
    <location>
        <begin position="921"/>
        <end position="949"/>
    </location>
</feature>
<dbReference type="OrthoDB" id="553282at2759"/>
<feature type="compositionally biased region" description="Low complexity" evidence="1">
    <location>
        <begin position="1408"/>
        <end position="1420"/>
    </location>
</feature>